<dbReference type="GO" id="GO:0005737">
    <property type="term" value="C:cytoplasm"/>
    <property type="evidence" value="ECO:0007669"/>
    <property type="project" value="UniProtKB-SubCell"/>
</dbReference>
<feature type="compositionally biased region" description="Polar residues" evidence="3">
    <location>
        <begin position="334"/>
        <end position="350"/>
    </location>
</feature>
<feature type="compositionally biased region" description="Polar residues" evidence="3">
    <location>
        <begin position="1"/>
        <end position="11"/>
    </location>
</feature>
<evidence type="ECO:0000313" key="4">
    <source>
        <dbReference type="EMBL" id="GBP90813.1"/>
    </source>
</evidence>
<feature type="compositionally biased region" description="Polar residues" evidence="3">
    <location>
        <begin position="860"/>
        <end position="873"/>
    </location>
</feature>
<dbReference type="GO" id="GO:0032133">
    <property type="term" value="C:chromosome passenger complex"/>
    <property type="evidence" value="ECO:0007669"/>
    <property type="project" value="TreeGrafter"/>
</dbReference>
<protein>
    <recommendedName>
        <fullName evidence="6">Inner centromere protein</fullName>
    </recommendedName>
</protein>
<feature type="region of interest" description="Disordered" evidence="3">
    <location>
        <begin position="72"/>
        <end position="212"/>
    </location>
</feature>
<keyword evidence="2" id="KW-0963">Cytoplasm</keyword>
<gene>
    <name evidence="4" type="ORF">EVAR_12662_1</name>
</gene>
<evidence type="ECO:0000313" key="5">
    <source>
        <dbReference type="Proteomes" id="UP000299102"/>
    </source>
</evidence>
<evidence type="ECO:0000256" key="3">
    <source>
        <dbReference type="SAM" id="MobiDB-lite"/>
    </source>
</evidence>
<dbReference type="STRING" id="151549.A0A4C1ZVL0"/>
<feature type="region of interest" description="Disordered" evidence="3">
    <location>
        <begin position="856"/>
        <end position="885"/>
    </location>
</feature>
<dbReference type="GO" id="GO:0000281">
    <property type="term" value="P:mitotic cytokinesis"/>
    <property type="evidence" value="ECO:0007669"/>
    <property type="project" value="TreeGrafter"/>
</dbReference>
<organism evidence="4 5">
    <name type="scientific">Eumeta variegata</name>
    <name type="common">Bagworm moth</name>
    <name type="synonym">Eumeta japonica</name>
    <dbReference type="NCBI Taxonomy" id="151549"/>
    <lineage>
        <taxon>Eukaryota</taxon>
        <taxon>Metazoa</taxon>
        <taxon>Ecdysozoa</taxon>
        <taxon>Arthropoda</taxon>
        <taxon>Hexapoda</taxon>
        <taxon>Insecta</taxon>
        <taxon>Pterygota</taxon>
        <taxon>Neoptera</taxon>
        <taxon>Endopterygota</taxon>
        <taxon>Lepidoptera</taxon>
        <taxon>Glossata</taxon>
        <taxon>Ditrysia</taxon>
        <taxon>Tineoidea</taxon>
        <taxon>Psychidae</taxon>
        <taxon>Oiketicinae</taxon>
        <taxon>Eumeta</taxon>
    </lineage>
</organism>
<keyword evidence="5" id="KW-1185">Reference proteome</keyword>
<feature type="compositionally biased region" description="Low complexity" evidence="3">
    <location>
        <begin position="552"/>
        <end position="561"/>
    </location>
</feature>
<reference evidence="4 5" key="1">
    <citation type="journal article" date="2019" name="Commun. Biol.">
        <title>The bagworm genome reveals a unique fibroin gene that provides high tensile strength.</title>
        <authorList>
            <person name="Kono N."/>
            <person name="Nakamura H."/>
            <person name="Ohtoshi R."/>
            <person name="Tomita M."/>
            <person name="Numata K."/>
            <person name="Arakawa K."/>
        </authorList>
    </citation>
    <scope>NUCLEOTIDE SEQUENCE [LARGE SCALE GENOMIC DNA]</scope>
</reference>
<feature type="region of interest" description="Disordered" evidence="3">
    <location>
        <begin position="1"/>
        <end position="24"/>
    </location>
</feature>
<dbReference type="GO" id="GO:0005634">
    <property type="term" value="C:nucleus"/>
    <property type="evidence" value="ECO:0007669"/>
    <property type="project" value="TreeGrafter"/>
</dbReference>
<dbReference type="EMBL" id="BGZK01002114">
    <property type="protein sequence ID" value="GBP90813.1"/>
    <property type="molecule type" value="Genomic_DNA"/>
</dbReference>
<dbReference type="GO" id="GO:0051310">
    <property type="term" value="P:metaphase chromosome alignment"/>
    <property type="evidence" value="ECO:0007669"/>
    <property type="project" value="TreeGrafter"/>
</dbReference>
<evidence type="ECO:0000256" key="2">
    <source>
        <dbReference type="ARBA" id="ARBA00022490"/>
    </source>
</evidence>
<comment type="subcellular location">
    <subcellularLocation>
        <location evidence="1">Cytoplasm</location>
    </subcellularLocation>
</comment>
<dbReference type="PANTHER" id="PTHR13142">
    <property type="entry name" value="INNER CENTROMERE PROTEIN"/>
    <property type="match status" value="1"/>
</dbReference>
<name>A0A4C1ZVL0_EUMVA</name>
<feature type="compositionally biased region" description="Basic residues" evidence="3">
    <location>
        <begin position="361"/>
        <end position="370"/>
    </location>
</feature>
<dbReference type="OrthoDB" id="6123at2759"/>
<dbReference type="PANTHER" id="PTHR13142:SF1">
    <property type="entry name" value="INNER CENTROMERE PROTEIN"/>
    <property type="match status" value="1"/>
</dbReference>
<feature type="compositionally biased region" description="Polar residues" evidence="3">
    <location>
        <begin position="99"/>
        <end position="109"/>
    </location>
</feature>
<feature type="compositionally biased region" description="Basic and acidic residues" evidence="3">
    <location>
        <begin position="351"/>
        <end position="360"/>
    </location>
</feature>
<dbReference type="GO" id="GO:0000776">
    <property type="term" value="C:kinetochore"/>
    <property type="evidence" value="ECO:0007669"/>
    <property type="project" value="TreeGrafter"/>
</dbReference>
<dbReference type="GO" id="GO:0051257">
    <property type="term" value="P:meiotic spindle midzone assembly"/>
    <property type="evidence" value="ECO:0007669"/>
    <property type="project" value="TreeGrafter"/>
</dbReference>
<comment type="caution">
    <text evidence="4">The sequence shown here is derived from an EMBL/GenBank/DDBJ whole genome shotgun (WGS) entry which is preliminary data.</text>
</comment>
<proteinExistence type="predicted"/>
<feature type="compositionally biased region" description="Polar residues" evidence="3">
    <location>
        <begin position="299"/>
        <end position="314"/>
    </location>
</feature>
<feature type="region of interest" description="Disordered" evidence="3">
    <location>
        <begin position="728"/>
        <end position="749"/>
    </location>
</feature>
<dbReference type="GO" id="GO:1990385">
    <property type="term" value="C:meiotic spindle midzone"/>
    <property type="evidence" value="ECO:0007669"/>
    <property type="project" value="TreeGrafter"/>
</dbReference>
<feature type="compositionally biased region" description="Basic and acidic residues" evidence="3">
    <location>
        <begin position="179"/>
        <end position="190"/>
    </location>
</feature>
<evidence type="ECO:0000256" key="1">
    <source>
        <dbReference type="ARBA" id="ARBA00004496"/>
    </source>
</evidence>
<sequence>MKASDQINNGASIPVAGANKAMQKDDRIVERFEKFLEEYENEQKQKSHLQRINEDEDEQDEILNVVKAQALSHKSNAVNSQSHTNKVLPGAQNEEHPQQKTNEGVQPETQSEKQSKVNETVPVVQDKDITMKSVSRKRVKEEVDDTISPEVHKRQKRSASDKAQNTINKMVNMNLNQKLRRDNTTEEQRSNSRQRKGRKGTEGNKENTPPPIIIKQEKISIPAEEQIHIETLLTAEKKERVSELVMPPPPIPKPRRLVKEKSKDNIAEGIEELEQTGRRSRAKAKKQADVPPVARRSARVNSRTALTEDSTTQEPAAPAQEIRPKRTKKKQLKEISNQSKDDTQQPLENSTNKEDTPEKPRTKRTRKVPRKYIDDQDSPKKTDHQPHIEKKDEVKTPEQQENVAQSTKIPIPIGKPVNNLNVENVVSSPILQMKTKMNFKNKVKDSALEKQDRENVNEIEEAKLDLEKTRILNIDKNVTVTLSKTYEMNSTVVLPSGKFNHDPVTPKAVKKMDETVVIEKANIGSSAVKTEPRVVNDPLVLNKESTPHSNVLTDDNSLLTDDNSEEEHTPPRSKEQEETAPNYRRVNPHLGFLVQSPRESATCARSAVKEKVQQFEEMATRMTRTKTRAMTKKVEEDNETPPDKAMRPKPALSVETLSKLNNLIFNGKPPTTSSSATKPKVNNVISNVKSFIPNSTSKMSAVAKAKEAAEESLKKEKEDARTKREALLKAKREEQKRKREEKMAAAAAAREAAERERRIALEAALKERMEKQAHADLGKLERQKEAERKKQELAKKVAETEERRRAEEQARLQKLAEDQKRAELARKKQQEEAEATKREVALATKELEKRKKEYMEKQKLQQQLENNRMNTPLRTPGKSGVPLPPMEPVHMADGFQYLDSEDDDYDKPSKKPDPAWSKSEVTPIKVPHKLKRDSSEKSSKFANCSALPKDDRFVKSIATYNGKWISSSKQSKHGKSAVDKGRLLESIVKRDCKRRRYCVAGRTACCGTLLRQLFRLSVGRFYVNVQKAIFQKWCGNSFFLMMTLGSEKRMKNIVSNLQARLHQLRIQSAVNVELIDKMFSVRQHTPDLREIFPNISRHALKRTSSAVWRTPPTLKLPSVPE</sequence>
<feature type="compositionally biased region" description="Basic and acidic residues" evidence="3">
    <location>
        <begin position="257"/>
        <end position="266"/>
    </location>
</feature>
<feature type="compositionally biased region" description="Polar residues" evidence="3">
    <location>
        <begin position="72"/>
        <end position="85"/>
    </location>
</feature>
<dbReference type="GO" id="GO:0030496">
    <property type="term" value="C:midbody"/>
    <property type="evidence" value="ECO:0007669"/>
    <property type="project" value="TreeGrafter"/>
</dbReference>
<feature type="compositionally biased region" description="Basic and acidic residues" evidence="3">
    <location>
        <begin position="728"/>
        <end position="743"/>
    </location>
</feature>
<feature type="compositionally biased region" description="Basic and acidic residues" evidence="3">
    <location>
        <begin position="371"/>
        <end position="398"/>
    </location>
</feature>
<evidence type="ECO:0008006" key="6">
    <source>
        <dbReference type="Google" id="ProtNLM"/>
    </source>
</evidence>
<feature type="region of interest" description="Disordered" evidence="3">
    <location>
        <begin position="625"/>
        <end position="648"/>
    </location>
</feature>
<dbReference type="AlphaFoldDB" id="A0A4C1ZVL0"/>
<feature type="region of interest" description="Disordered" evidence="3">
    <location>
        <begin position="240"/>
        <end position="406"/>
    </location>
</feature>
<feature type="region of interest" description="Disordered" evidence="3">
    <location>
        <begin position="772"/>
        <end position="838"/>
    </location>
</feature>
<feature type="region of interest" description="Disordered" evidence="3">
    <location>
        <begin position="898"/>
        <end position="937"/>
    </location>
</feature>
<dbReference type="Proteomes" id="UP000299102">
    <property type="component" value="Unassembled WGS sequence"/>
</dbReference>
<accession>A0A4C1ZVL0</accession>
<feature type="region of interest" description="Disordered" evidence="3">
    <location>
        <begin position="544"/>
        <end position="584"/>
    </location>
</feature>
<feature type="compositionally biased region" description="Basic and acidic residues" evidence="3">
    <location>
        <begin position="566"/>
        <end position="577"/>
    </location>
</feature>
<feature type="compositionally biased region" description="Polar residues" evidence="3">
    <location>
        <begin position="161"/>
        <end position="177"/>
    </location>
</feature>